<dbReference type="Pfam" id="PF01266">
    <property type="entry name" value="DAO"/>
    <property type="match status" value="1"/>
</dbReference>
<dbReference type="PANTHER" id="PTHR13847:SF201">
    <property type="entry name" value="PUTATIBE OXIDOREDUCTASE"/>
    <property type="match status" value="1"/>
</dbReference>
<name>A0ABU8FI43_9BACI</name>
<dbReference type="Gene3D" id="3.30.9.10">
    <property type="entry name" value="D-Amino Acid Oxidase, subunit A, domain 2"/>
    <property type="match status" value="1"/>
</dbReference>
<dbReference type="Gene3D" id="3.50.50.60">
    <property type="entry name" value="FAD/NAD(P)-binding domain"/>
    <property type="match status" value="1"/>
</dbReference>
<sequence>MDLHTGKMFWTTTLPSPPTYSSLQEDITCDVLIIGAGSSGAQFSHFLSETDLRVVVVDKRKVGHGSNLPNTGLIQYLGDKMFFELVNTFGEEHAVRHFKLCEQAICDIEAASQNLPISSDFIRRDSLYYASCEDDIEKLEKELYYLQKHGFKAVWLTEKQIGQKYPFQKRAALYTYNDGEINPYKFTHGLLKQASNKGVKIYEDTEITGQKLEKEKATFFTKNGHSITTKKVIIAAGYEGLEFKKDKNATLSSSYAIVTTPVSDFSSWYKRTLIWETARPYIYIRTTADNRVIIGGLDEDTDIAEERDAKLIHKRDKLLKEFQKLFPNIDVKPEFYFGALYGGTHDGLPMIGIYEEMPNCYFIYPYGDNGLVYSMVFSRIIRDVIINGSSPNLDLYRQTRPI</sequence>
<evidence type="ECO:0000259" key="1">
    <source>
        <dbReference type="Pfam" id="PF01266"/>
    </source>
</evidence>
<gene>
    <name evidence="2" type="ORF">WAZ07_13730</name>
</gene>
<dbReference type="PANTHER" id="PTHR13847">
    <property type="entry name" value="SARCOSINE DEHYDROGENASE-RELATED"/>
    <property type="match status" value="1"/>
</dbReference>
<keyword evidence="2" id="KW-0560">Oxidoreductase</keyword>
<evidence type="ECO:0000313" key="3">
    <source>
        <dbReference type="Proteomes" id="UP001372526"/>
    </source>
</evidence>
<dbReference type="InterPro" id="IPR036188">
    <property type="entry name" value="FAD/NAD-bd_sf"/>
</dbReference>
<dbReference type="GO" id="GO:0016491">
    <property type="term" value="F:oxidoreductase activity"/>
    <property type="evidence" value="ECO:0007669"/>
    <property type="project" value="UniProtKB-KW"/>
</dbReference>
<evidence type="ECO:0000313" key="2">
    <source>
        <dbReference type="EMBL" id="MEI4802365.1"/>
    </source>
</evidence>
<proteinExistence type="predicted"/>
<dbReference type="RefSeq" id="WP_336472902.1">
    <property type="nucleotide sequence ID" value="NZ_JBAWSX010000007.1"/>
</dbReference>
<reference evidence="2 3" key="1">
    <citation type="submission" date="2024-01" db="EMBL/GenBank/DDBJ databases">
        <title>Seven novel Bacillus-like species.</title>
        <authorList>
            <person name="Liu G."/>
        </authorList>
    </citation>
    <scope>NUCLEOTIDE SEQUENCE [LARGE SCALE GENOMIC DNA]</scope>
    <source>
        <strain evidence="2 3">FJAT-51639</strain>
    </source>
</reference>
<dbReference type="SUPFAM" id="SSF51905">
    <property type="entry name" value="FAD/NAD(P)-binding domain"/>
    <property type="match status" value="1"/>
</dbReference>
<dbReference type="EC" id="1.-.-.-" evidence="2"/>
<feature type="domain" description="FAD dependent oxidoreductase" evidence="1">
    <location>
        <begin position="30"/>
        <end position="382"/>
    </location>
</feature>
<dbReference type="InterPro" id="IPR006076">
    <property type="entry name" value="FAD-dep_OxRdtase"/>
</dbReference>
<protein>
    <submittedName>
        <fullName evidence="2">FAD-dependent oxidoreductase</fullName>
        <ecNumber evidence="2">1.-.-.-</ecNumber>
    </submittedName>
</protein>
<dbReference type="EMBL" id="JBAWSX010000007">
    <property type="protein sequence ID" value="MEI4802365.1"/>
    <property type="molecule type" value="Genomic_DNA"/>
</dbReference>
<keyword evidence="3" id="KW-1185">Reference proteome</keyword>
<comment type="caution">
    <text evidence="2">The sequence shown here is derived from an EMBL/GenBank/DDBJ whole genome shotgun (WGS) entry which is preliminary data.</text>
</comment>
<organism evidence="2 3">
    <name type="scientific">Bacillus bruguierae</name>
    <dbReference type="NCBI Taxonomy" id="3127667"/>
    <lineage>
        <taxon>Bacteria</taxon>
        <taxon>Bacillati</taxon>
        <taxon>Bacillota</taxon>
        <taxon>Bacilli</taxon>
        <taxon>Bacillales</taxon>
        <taxon>Bacillaceae</taxon>
        <taxon>Bacillus</taxon>
    </lineage>
</organism>
<accession>A0ABU8FI43</accession>
<dbReference type="Proteomes" id="UP001372526">
    <property type="component" value="Unassembled WGS sequence"/>
</dbReference>